<dbReference type="Proteomes" id="UP000198669">
    <property type="component" value="Unassembled WGS sequence"/>
</dbReference>
<comment type="pathway">
    <text evidence="1">Aromatic compound metabolism.</text>
</comment>
<evidence type="ECO:0000313" key="10">
    <source>
        <dbReference type="EMBL" id="RNI09096.1"/>
    </source>
</evidence>
<feature type="domain" description="AMP-dependent synthetase/ligase" evidence="7">
    <location>
        <begin position="80"/>
        <end position="283"/>
    </location>
</feature>
<dbReference type="FunFam" id="3.40.50.12780:FF:000016">
    <property type="entry name" value="Phenylacetate-coenzyme A ligase"/>
    <property type="match status" value="1"/>
</dbReference>
<dbReference type="Pfam" id="PF00501">
    <property type="entry name" value="AMP-binding"/>
    <property type="match status" value="1"/>
</dbReference>
<feature type="domain" description="AMP-dependent ligase C-terminal" evidence="8">
    <location>
        <begin position="333"/>
        <end position="430"/>
    </location>
</feature>
<keyword evidence="4" id="KW-0597">Phosphoprotein</keyword>
<evidence type="ECO:0000313" key="9">
    <source>
        <dbReference type="EMBL" id="APH39572.1"/>
    </source>
</evidence>
<dbReference type="Pfam" id="PF14535">
    <property type="entry name" value="AMP-binding_C_2"/>
    <property type="match status" value="1"/>
</dbReference>
<keyword evidence="5 9" id="KW-0436">Ligase</keyword>
<comment type="subunit">
    <text evidence="2">Monomer.</text>
</comment>
<reference evidence="11 13" key="2">
    <citation type="submission" date="2016-10" db="EMBL/GenBank/DDBJ databases">
        <authorList>
            <person name="de Groot N.N."/>
        </authorList>
    </citation>
    <scope>NUCLEOTIDE SEQUENCE [LARGE SCALE GENOMIC DNA]</scope>
    <source>
        <strain evidence="11 13">Z-7982</strain>
    </source>
</reference>
<dbReference type="STRING" id="2177.BHR79_08830"/>
<dbReference type="Proteomes" id="UP000267921">
    <property type="component" value="Unassembled WGS sequence"/>
</dbReference>
<organism evidence="9 12">
    <name type="scientific">Methanohalophilus halophilus</name>
    <dbReference type="NCBI Taxonomy" id="2177"/>
    <lineage>
        <taxon>Archaea</taxon>
        <taxon>Methanobacteriati</taxon>
        <taxon>Methanobacteriota</taxon>
        <taxon>Stenosarchaea group</taxon>
        <taxon>Methanomicrobia</taxon>
        <taxon>Methanosarcinales</taxon>
        <taxon>Methanosarcinaceae</taxon>
        <taxon>Methanohalophilus</taxon>
    </lineage>
</organism>
<dbReference type="PANTHER" id="PTHR43439:SF2">
    <property type="entry name" value="ENZYME, PUTATIVE (JCVI)-RELATED"/>
    <property type="match status" value="1"/>
</dbReference>
<sequence>MKYWQPEYETMKKDEMRQLQLKRLKKTAASVYENVPFYNDKFKELGVSPENISSVDDITNLPITKKPDLRANYPFGLFATPKKDVVRIHASSGTSGKPTVVGYTESDIRTWADMMARDLKMAGVGPDDVFQNSLNYGLFTGGLGFHNGAERLGAMTVPAGTGNTARQLEMMQDFGVTVINCTPSYALYLAETAEEMDILDKLSLRIGTFGGEPWSSSTRKDIENVFGMKAYDSYGLSELIGPGVAFECEEQDGLHIWDDHFLVEVLDSNGEQVAEGEKGELVLTSLTKEAFPVIRYHTGDITRLLESECACGRTSTRISRIMGRADDMLIVRGINVFPSQIEDVLVGINEITDQFQILLKRNAHKMDEITVRVELSDNAFTGELKDLAAVKKHVENELKSVLNIRTNVDLVEKGTIPRTTGKAKRVIDHREAL</sequence>
<dbReference type="PANTHER" id="PTHR43439">
    <property type="entry name" value="PHENYLACETATE-COENZYME A LIGASE"/>
    <property type="match status" value="1"/>
</dbReference>
<dbReference type="Proteomes" id="UP000186879">
    <property type="component" value="Chromosome"/>
</dbReference>
<dbReference type="GO" id="GO:0010124">
    <property type="term" value="P:phenylacetate catabolic process"/>
    <property type="evidence" value="ECO:0007669"/>
    <property type="project" value="InterPro"/>
</dbReference>
<dbReference type="InterPro" id="IPR000873">
    <property type="entry name" value="AMP-dep_synth/lig_dom"/>
</dbReference>
<proteinExistence type="predicted"/>
<dbReference type="EMBL" id="FNMU01000002">
    <property type="protein sequence ID" value="SDW31380.1"/>
    <property type="molecule type" value="Genomic_DNA"/>
</dbReference>
<dbReference type="InterPro" id="IPR011880">
    <property type="entry name" value="PA_CoA_ligase"/>
</dbReference>
<dbReference type="GO" id="GO:0047475">
    <property type="term" value="F:phenylacetate-CoA ligase activity"/>
    <property type="evidence" value="ECO:0007669"/>
    <property type="project" value="InterPro"/>
</dbReference>
<dbReference type="EMBL" id="CP017921">
    <property type="protein sequence ID" value="APH39572.1"/>
    <property type="molecule type" value="Genomic_DNA"/>
</dbReference>
<dbReference type="CDD" id="cd05913">
    <property type="entry name" value="PaaK"/>
    <property type="match status" value="1"/>
</dbReference>
<evidence type="ECO:0000256" key="1">
    <source>
        <dbReference type="ARBA" id="ARBA00005211"/>
    </source>
</evidence>
<keyword evidence="12" id="KW-1185">Reference proteome</keyword>
<evidence type="ECO:0000313" key="14">
    <source>
        <dbReference type="Proteomes" id="UP000267921"/>
    </source>
</evidence>
<evidence type="ECO:0000313" key="12">
    <source>
        <dbReference type="Proteomes" id="UP000186879"/>
    </source>
</evidence>
<dbReference type="InterPro" id="IPR042099">
    <property type="entry name" value="ANL_N_sf"/>
</dbReference>
<dbReference type="OrthoDB" id="37928at2157"/>
<evidence type="ECO:0000313" key="13">
    <source>
        <dbReference type="Proteomes" id="UP000198669"/>
    </source>
</evidence>
<reference evidence="10 14" key="3">
    <citation type="submission" date="2018-10" db="EMBL/GenBank/DDBJ databases">
        <title>Cultivation of a novel Methanohalophilus strain from Kebrit Deep of the Red Sea and a genomic comparison of members of the genus Methanohalophilus.</title>
        <authorList>
            <person name="Guan Y."/>
            <person name="Ngugi D.K."/>
            <person name="Stingl U."/>
        </authorList>
    </citation>
    <scope>NUCLEOTIDE SEQUENCE [LARGE SCALE GENOMIC DNA]</scope>
    <source>
        <strain evidence="10 14">DSM 3094</strain>
    </source>
</reference>
<dbReference type="InterPro" id="IPR045851">
    <property type="entry name" value="AMP-bd_C_sf"/>
</dbReference>
<protein>
    <submittedName>
        <fullName evidence="9 10">Phenylacetate--CoA ligase</fullName>
    </submittedName>
    <submittedName>
        <fullName evidence="11">Phenylacetate-CoA ligase</fullName>
    </submittedName>
</protein>
<evidence type="ECO:0000259" key="8">
    <source>
        <dbReference type="Pfam" id="PF14535"/>
    </source>
</evidence>
<evidence type="ECO:0000256" key="4">
    <source>
        <dbReference type="ARBA" id="ARBA00022553"/>
    </source>
</evidence>
<dbReference type="EMBL" id="RJJG01000004">
    <property type="protein sequence ID" value="RNI09096.1"/>
    <property type="molecule type" value="Genomic_DNA"/>
</dbReference>
<dbReference type="AlphaFoldDB" id="A0A1L3Q3W4"/>
<evidence type="ECO:0000256" key="5">
    <source>
        <dbReference type="ARBA" id="ARBA00022598"/>
    </source>
</evidence>
<dbReference type="SUPFAM" id="SSF56801">
    <property type="entry name" value="Acetyl-CoA synthetase-like"/>
    <property type="match status" value="1"/>
</dbReference>
<dbReference type="GeneID" id="30583868"/>
<dbReference type="PIRSF" id="PIRSF006444">
    <property type="entry name" value="PaaK"/>
    <property type="match status" value="1"/>
</dbReference>
<dbReference type="Gene3D" id="3.40.50.12780">
    <property type="entry name" value="N-terminal domain of ligase-like"/>
    <property type="match status" value="1"/>
</dbReference>
<keyword evidence="6" id="KW-0547">Nucleotide-binding</keyword>
<gene>
    <name evidence="9" type="ORF">BHR79_08830</name>
    <name evidence="10" type="ORF">EFE40_06445</name>
    <name evidence="11" type="ORF">SAMN04515625_0674</name>
</gene>
<dbReference type="InterPro" id="IPR051414">
    <property type="entry name" value="Adenylate-forming_Reductase"/>
</dbReference>
<dbReference type="InterPro" id="IPR028154">
    <property type="entry name" value="AMP-dep_Lig_C"/>
</dbReference>
<accession>A0A1L3Q3W4</accession>
<evidence type="ECO:0000259" key="7">
    <source>
        <dbReference type="Pfam" id="PF00501"/>
    </source>
</evidence>
<dbReference type="KEGG" id="mhaz:BHR79_08830"/>
<evidence type="ECO:0000256" key="6">
    <source>
        <dbReference type="ARBA" id="ARBA00022741"/>
    </source>
</evidence>
<evidence type="ECO:0000256" key="2">
    <source>
        <dbReference type="ARBA" id="ARBA00011245"/>
    </source>
</evidence>
<dbReference type="Gene3D" id="3.30.300.30">
    <property type="match status" value="1"/>
</dbReference>
<evidence type="ECO:0000256" key="3">
    <source>
        <dbReference type="ARBA" id="ARBA00022450"/>
    </source>
</evidence>
<dbReference type="RefSeq" id="WP_072561994.1">
    <property type="nucleotide sequence ID" value="NZ_CP017921.1"/>
</dbReference>
<keyword evidence="3" id="KW-0596">Phosphopantetheine</keyword>
<reference evidence="9 12" key="1">
    <citation type="submission" date="2016-10" db="EMBL/GenBank/DDBJ databases">
        <title>Methanohalophilus halophilus.</title>
        <authorList>
            <person name="L'haridon S."/>
        </authorList>
    </citation>
    <scope>NUCLEOTIDE SEQUENCE [LARGE SCALE GENOMIC DNA]</scope>
    <source>
        <strain evidence="9 12">Z-7982</strain>
    </source>
</reference>
<evidence type="ECO:0000313" key="11">
    <source>
        <dbReference type="EMBL" id="SDW31380.1"/>
    </source>
</evidence>
<name>A0A1L3Q3W4_9EURY</name>
<dbReference type="GO" id="GO:0000166">
    <property type="term" value="F:nucleotide binding"/>
    <property type="evidence" value="ECO:0007669"/>
    <property type="project" value="UniProtKB-KW"/>
</dbReference>